<feature type="transmembrane region" description="Helical" evidence="1">
    <location>
        <begin position="152"/>
        <end position="174"/>
    </location>
</feature>
<gene>
    <name evidence="3" type="ORF">HINF_LOCUS20581</name>
    <name evidence="2" type="ORF">HINF_LOCUS39399</name>
</gene>
<name>A0AA86QEV8_9EUKA</name>
<reference evidence="2" key="1">
    <citation type="submission" date="2023-06" db="EMBL/GenBank/DDBJ databases">
        <authorList>
            <person name="Kurt Z."/>
        </authorList>
    </citation>
    <scope>NUCLEOTIDE SEQUENCE</scope>
</reference>
<keyword evidence="4" id="KW-1185">Reference proteome</keyword>
<feature type="transmembrane region" description="Helical" evidence="1">
    <location>
        <begin position="1210"/>
        <end position="1231"/>
    </location>
</feature>
<keyword evidence="1" id="KW-1133">Transmembrane helix</keyword>
<organism evidence="2">
    <name type="scientific">Hexamita inflata</name>
    <dbReference type="NCBI Taxonomy" id="28002"/>
    <lineage>
        <taxon>Eukaryota</taxon>
        <taxon>Metamonada</taxon>
        <taxon>Diplomonadida</taxon>
        <taxon>Hexamitidae</taxon>
        <taxon>Hexamitinae</taxon>
        <taxon>Hexamita</taxon>
    </lineage>
</organism>
<protein>
    <submittedName>
        <fullName evidence="2">Uncharacterized protein</fullName>
    </submittedName>
</protein>
<accession>A0AA86QEV8</accession>
<dbReference type="Proteomes" id="UP001642409">
    <property type="component" value="Unassembled WGS sequence"/>
</dbReference>
<keyword evidence="1" id="KW-0472">Membrane</keyword>
<keyword evidence="1" id="KW-0812">Transmembrane</keyword>
<reference evidence="3 4" key="2">
    <citation type="submission" date="2024-07" db="EMBL/GenBank/DDBJ databases">
        <authorList>
            <person name="Akdeniz Z."/>
        </authorList>
    </citation>
    <scope>NUCLEOTIDE SEQUENCE [LARGE SCALE GENOMIC DNA]</scope>
</reference>
<dbReference type="EMBL" id="CATOUU010000825">
    <property type="protein sequence ID" value="CAI9951754.1"/>
    <property type="molecule type" value="Genomic_DNA"/>
</dbReference>
<evidence type="ECO:0000313" key="2">
    <source>
        <dbReference type="EMBL" id="CAI9951754.1"/>
    </source>
</evidence>
<feature type="transmembrane region" description="Helical" evidence="1">
    <location>
        <begin position="552"/>
        <end position="573"/>
    </location>
</feature>
<evidence type="ECO:0000313" key="4">
    <source>
        <dbReference type="Proteomes" id="UP001642409"/>
    </source>
</evidence>
<comment type="caution">
    <text evidence="2">The sequence shown here is derived from an EMBL/GenBank/DDBJ whole genome shotgun (WGS) entry which is preliminary data.</text>
</comment>
<sequence>MGSLWSTYPVTLDDMVTMYSSKQTYQDLLSASDFKGLGTSALKEPIAMPMIFYILLPLVGMVLAMIFCLPVAFGICCCVPFRRYKRAQKKLDKVSKKFLKAQHIKLPPKTQPYDAAKASANLPEFEVVRKRQERLEKILKKNKQYRCLRCSVCMYVCWFAFAIVYVVSIISAALGTKKIVQIPTLNGMKPQLTFLDDFVDHTTGQVDKSVKVLFGTADILAKALDLDITETQFTTFANEYIDKLKEAKFMADPVKAFNDLIGDTGLNQWVHSLLFTKSWSDDAKNAGKFFVDRLKDTDNVLKNVAEISKQINAIKDLAYELKKDNSSIPTINKIPSSLVDAVDGQIKSLPLNITPVVEKLVEPSVQLGRIIASLNQELANNDTFKPYKNILNLILPYVTDASQFGDYIDVATVNIETILKEQNIDIKVVKDIQTTIGKQISDFLTPDMLVKARKYLKIFKTFTSGDIDKICDQVFEQMNIVNPIPDWSIQIQKVAPSFLKKQATFNTTSQLINNVSPIVYAAVLVVPILIIFFSTLCMLCKCTCCSTCSIMTCCFCDICTVILGIVMLILSLLNSGLIQPVTSTLSTDFQSSYDKLAPITTDLKKEITLTLPNITATIPGIKLSKDTITIELDSFSKILSSLKLDITINLQEIAKNYITVDQASSSQIEILKQKILDKIGTKDTVISIDLSSSDFSKLFDSTESVSLFSMLKNNGKTIGDIINDKVKEFLSKYISDEKLGKLIASDTIHGAIADIKADKLLTTANIKLKDITDQLKSFTNSIDVNKTYCATTNIKAEVDKLLPKKIDPKDFIYPFELIKNNMQVIQDTQDDKLTSMTAPSITLPSSPFGIEHILNIYAGIYMEQLALVDDDKLSKLIDSGAKKFVNDMAVYSNALGTNGILGGIIDDTTSVFKAAPSFSIQDALTELSKVLGCSGSVTDQSGKTYTCGKADSNKTPNLYIDSMKIPLKQHGFEVQQTVPEQVVPDDLASGNESDLKAKTDAITIYIKRLAQREVLVQAMKTIFTQIKSGLNDFDNTNPLVDRTVPKDVAIVNKIVSIPGKVENIQTLVTGTLKTMIANVLGELIPECNPDGTYDGSKSGTIPDATIEPLITKFEDRFKDLLDALIQNAASSLINTTSANGQKTLPQVFKDVNLVGSVNTLLSSVNDVMSNLIFGKDGLISSYLFALPIQVLQGTFNTIIGPFDSFSVACYLGFLFCFLGPMLMAFSYRYIIYRRFEKMRFKHYGVPIHPIGCCCSKKSKKNNLQVLPQAPEIPTGARDNIVVSAEQPIESPKNIAPQFQNIPQQPATQYNSPSLYSQSGWGKPDITF</sequence>
<dbReference type="EMBL" id="CAXDID020000055">
    <property type="protein sequence ID" value="CAL6007316.1"/>
    <property type="molecule type" value="Genomic_DNA"/>
</dbReference>
<evidence type="ECO:0000313" key="3">
    <source>
        <dbReference type="EMBL" id="CAL6007316.1"/>
    </source>
</evidence>
<feature type="transmembrane region" description="Helical" evidence="1">
    <location>
        <begin position="50"/>
        <end position="81"/>
    </location>
</feature>
<feature type="transmembrane region" description="Helical" evidence="1">
    <location>
        <begin position="518"/>
        <end position="540"/>
    </location>
</feature>
<evidence type="ECO:0000256" key="1">
    <source>
        <dbReference type="SAM" id="Phobius"/>
    </source>
</evidence>
<proteinExistence type="predicted"/>